<evidence type="ECO:0000313" key="3">
    <source>
        <dbReference type="EMBL" id="OLY42695.1"/>
    </source>
</evidence>
<organism evidence="3 4">
    <name type="scientific">Bartonella apis</name>
    <dbReference type="NCBI Taxonomy" id="1686310"/>
    <lineage>
        <taxon>Bacteria</taxon>
        <taxon>Pseudomonadati</taxon>
        <taxon>Pseudomonadota</taxon>
        <taxon>Alphaproteobacteria</taxon>
        <taxon>Hyphomicrobiales</taxon>
        <taxon>Bartonellaceae</taxon>
        <taxon>Bartonella</taxon>
    </lineage>
</organism>
<dbReference type="GO" id="GO:0016747">
    <property type="term" value="F:acyltransferase activity, transferring groups other than amino-acyl groups"/>
    <property type="evidence" value="ECO:0007669"/>
    <property type="project" value="InterPro"/>
</dbReference>
<dbReference type="Pfam" id="PF01757">
    <property type="entry name" value="Acyl_transf_3"/>
    <property type="match status" value="1"/>
</dbReference>
<sequence>MYVKDILKRENNNFDLLRIIAALLVIYGHSNVFVTKKTHDFLNHYIFYDYSGGVSVKVFFFLSGLFVTNSILVKRNPFGFAISRIFRIFPALIFVVFLTTFLIGAIFTNLSLGEYYSNQETYSYFYNNVLLFLSYSLPGVFSSNLSAGVNGSLWSLPYEFYSYALLLCLFVFGIFKNRNLATLIGIGIIIDAFMGNKFIFTWIQSNDIDRQFLCLSFVFGCLLALWKDKVNINIELILASFIICYLFRNTSLTPYLMYISIFLTLTYLFTRNFIVHLKPRYDLSYGVYLWGWVIQQIWVSLMPGLSSLKLTVLSSFSSVLVGYLSWKIVEKPFINYGKKLSKIFDNKENKTLL</sequence>
<dbReference type="PANTHER" id="PTHR23028">
    <property type="entry name" value="ACETYLTRANSFERASE"/>
    <property type="match status" value="1"/>
</dbReference>
<dbReference type="RefSeq" id="WP_075870542.1">
    <property type="nucleotide sequence ID" value="NZ_CAMKXQ010000003.1"/>
</dbReference>
<evidence type="ECO:0000313" key="4">
    <source>
        <dbReference type="Proteomes" id="UP000187344"/>
    </source>
</evidence>
<comment type="caution">
    <text evidence="3">The sequence shown here is derived from an EMBL/GenBank/DDBJ whole genome shotgun (WGS) entry which is preliminary data.</text>
</comment>
<feature type="domain" description="Acyltransferase 3" evidence="2">
    <location>
        <begin position="12"/>
        <end position="324"/>
    </location>
</feature>
<feature type="transmembrane region" description="Helical" evidence="1">
    <location>
        <begin position="160"/>
        <end position="175"/>
    </location>
</feature>
<feature type="transmembrane region" description="Helical" evidence="1">
    <location>
        <begin position="232"/>
        <end position="249"/>
    </location>
</feature>
<dbReference type="GO" id="GO:0016020">
    <property type="term" value="C:membrane"/>
    <property type="evidence" value="ECO:0007669"/>
    <property type="project" value="TreeGrafter"/>
</dbReference>
<protein>
    <submittedName>
        <fullName evidence="3">Peptidoglycan/LPS O-acetylase</fullName>
    </submittedName>
</protein>
<feature type="transmembrane region" description="Helical" evidence="1">
    <location>
        <begin position="208"/>
        <end position="225"/>
    </location>
</feature>
<evidence type="ECO:0000256" key="1">
    <source>
        <dbReference type="SAM" id="Phobius"/>
    </source>
</evidence>
<dbReference type="PANTHER" id="PTHR23028:SF53">
    <property type="entry name" value="ACYL_TRANSF_3 DOMAIN-CONTAINING PROTEIN"/>
    <property type="match status" value="1"/>
</dbReference>
<name>A0A1R0F6V5_9HYPH</name>
<evidence type="ECO:0000259" key="2">
    <source>
        <dbReference type="Pfam" id="PF01757"/>
    </source>
</evidence>
<keyword evidence="1" id="KW-1133">Transmembrane helix</keyword>
<dbReference type="InterPro" id="IPR002656">
    <property type="entry name" value="Acyl_transf_3_dom"/>
</dbReference>
<keyword evidence="4" id="KW-1185">Reference proteome</keyword>
<feature type="transmembrane region" description="Helical" evidence="1">
    <location>
        <begin position="54"/>
        <end position="73"/>
    </location>
</feature>
<reference evidence="3 4" key="1">
    <citation type="submission" date="2016-12" db="EMBL/GenBank/DDBJ databases">
        <title>Comparative genomics of Bartonella apis.</title>
        <authorList>
            <person name="Engel P."/>
        </authorList>
    </citation>
    <scope>NUCLEOTIDE SEQUENCE [LARGE SCALE GENOMIC DNA]</scope>
    <source>
        <strain evidence="3 4">PEB0149</strain>
    </source>
</reference>
<dbReference type="InterPro" id="IPR050879">
    <property type="entry name" value="Acyltransferase_3"/>
</dbReference>
<dbReference type="AlphaFoldDB" id="A0A1R0F6V5"/>
<dbReference type="OrthoDB" id="9767863at2"/>
<dbReference type="GO" id="GO:0000271">
    <property type="term" value="P:polysaccharide biosynthetic process"/>
    <property type="evidence" value="ECO:0007669"/>
    <property type="project" value="TreeGrafter"/>
</dbReference>
<feature type="transmembrane region" description="Helical" evidence="1">
    <location>
        <begin position="255"/>
        <end position="275"/>
    </location>
</feature>
<feature type="transmembrane region" description="Helical" evidence="1">
    <location>
        <begin position="85"/>
        <end position="107"/>
    </location>
</feature>
<dbReference type="EMBL" id="LXYT01000003">
    <property type="protein sequence ID" value="OLY42695.1"/>
    <property type="molecule type" value="Genomic_DNA"/>
</dbReference>
<accession>A0A1R0F6V5</accession>
<feature type="transmembrane region" description="Helical" evidence="1">
    <location>
        <begin position="182"/>
        <end position="202"/>
    </location>
</feature>
<gene>
    <name evidence="3" type="ORF">PEB0149_001010</name>
</gene>
<keyword evidence="1" id="KW-0472">Membrane</keyword>
<dbReference type="Proteomes" id="UP000187344">
    <property type="component" value="Unassembled WGS sequence"/>
</dbReference>
<proteinExistence type="predicted"/>
<feature type="transmembrane region" description="Helical" evidence="1">
    <location>
        <begin position="16"/>
        <end position="34"/>
    </location>
</feature>
<keyword evidence="1" id="KW-0812">Transmembrane</keyword>